<proteinExistence type="predicted"/>
<name>A0A9X9LWA6_GULGU</name>
<evidence type="ECO:0000313" key="2">
    <source>
        <dbReference type="Proteomes" id="UP000269945"/>
    </source>
</evidence>
<dbReference type="AlphaFoldDB" id="A0A9X9LWA6"/>
<reference evidence="1 2" key="1">
    <citation type="submission" date="2018-10" db="EMBL/GenBank/DDBJ databases">
        <authorList>
            <person name="Ekblom R."/>
            <person name="Jareborg N."/>
        </authorList>
    </citation>
    <scope>NUCLEOTIDE SEQUENCE [LARGE SCALE GENOMIC DNA]</scope>
    <source>
        <tissue evidence="1">Muscle</tissue>
    </source>
</reference>
<protein>
    <submittedName>
        <fullName evidence="1">Uncharacterized protein</fullName>
    </submittedName>
</protein>
<gene>
    <name evidence="1" type="ORF">BN2614_LOCUS4</name>
</gene>
<sequence length="51" mass="5926">MVISKRLLRPLWGVPLQETQGRLGNQSHFHPLTAFALPFYYFGNKSKHKQS</sequence>
<comment type="caution">
    <text evidence="1">The sequence shown here is derived from an EMBL/GenBank/DDBJ whole genome shotgun (WGS) entry which is preliminary data.</text>
</comment>
<evidence type="ECO:0000313" key="1">
    <source>
        <dbReference type="EMBL" id="VCW97688.1"/>
    </source>
</evidence>
<organism evidence="1 2">
    <name type="scientific">Gulo gulo</name>
    <name type="common">Wolverine</name>
    <name type="synonym">Gluton</name>
    <dbReference type="NCBI Taxonomy" id="48420"/>
    <lineage>
        <taxon>Eukaryota</taxon>
        <taxon>Metazoa</taxon>
        <taxon>Chordata</taxon>
        <taxon>Craniata</taxon>
        <taxon>Vertebrata</taxon>
        <taxon>Euteleostomi</taxon>
        <taxon>Mammalia</taxon>
        <taxon>Eutheria</taxon>
        <taxon>Laurasiatheria</taxon>
        <taxon>Carnivora</taxon>
        <taxon>Caniformia</taxon>
        <taxon>Musteloidea</taxon>
        <taxon>Mustelidae</taxon>
        <taxon>Guloninae</taxon>
        <taxon>Gulo</taxon>
    </lineage>
</organism>
<dbReference type="Proteomes" id="UP000269945">
    <property type="component" value="Unassembled WGS sequence"/>
</dbReference>
<dbReference type="EMBL" id="CYRY02022714">
    <property type="protein sequence ID" value="VCW97688.1"/>
    <property type="molecule type" value="Genomic_DNA"/>
</dbReference>
<keyword evidence="2" id="KW-1185">Reference proteome</keyword>
<accession>A0A9X9LWA6</accession>